<proteinExistence type="inferred from homology"/>
<sequence length="609" mass="66102">MILLAFLFGLCLWHVPAIYITATTKHLSLNDGYDYVIAGAGIGGLVAATRLSEDSSVSVLVIEAGELSDDQGEDVTIPGTIGRSGSQRYNWNFTTVEQQHLDNETRPYIQGKASEKLSSQIDDRLQISARDDEGDSIHGYRGAVEIGFPQYFYNQSLSFLKGMEELGTLFNNDPNSGDPTGCSVIPSSMTSEEQARDDPRTAYLDPVVSRPNLHVLTGYSVTRILHDAATVKDSARFANTSGVVVTGVEFAADATAKKYTVICQRDVILAAGAIFSPVLLQMSGLGPRSVLENLGIDVVVDLPGVGRNLQDHPMVQPVYSYTAPDVFSAEDIVGNTRDEVRQEYLVNRTGPWTAPMVNTVAFLPLRSVTEDWAHLLRGAGKVADHLPTSYDKTLYAGYAAQQEQLLSLLNRTDSPAYELMSTSWGQLAVSALQPFSRGFVEARSPSVFENQPPVIDPRYCSHAFDCEVLLLGLDINERLIRTAPMAALGPAPAFGSDEVQDRAALSETMRRMVMSESHPSGTAAMMPLDKGGVVDPSLRVYGTRNLRVVDASVIPLIPDGHIQAALYAVAEKAADIIKRDGSVTPDANNPDGGDQRQHPHLAHQHTRPH</sequence>
<dbReference type="Pfam" id="PF00732">
    <property type="entry name" value="GMC_oxred_N"/>
    <property type="match status" value="1"/>
</dbReference>
<evidence type="ECO:0000259" key="4">
    <source>
        <dbReference type="PROSITE" id="PS00624"/>
    </source>
</evidence>
<evidence type="ECO:0000256" key="2">
    <source>
        <dbReference type="SAM" id="MobiDB-lite"/>
    </source>
</evidence>
<dbReference type="PANTHER" id="PTHR11552">
    <property type="entry name" value="GLUCOSE-METHANOL-CHOLINE GMC OXIDOREDUCTASE"/>
    <property type="match status" value="1"/>
</dbReference>
<protein>
    <recommendedName>
        <fullName evidence="4">Glucose-methanol-choline oxidoreductase N-terminal domain-containing protein</fullName>
    </recommendedName>
</protein>
<dbReference type="SUPFAM" id="SSF51905">
    <property type="entry name" value="FAD/NAD(P)-binding domain"/>
    <property type="match status" value="1"/>
</dbReference>
<reference evidence="5 6" key="1">
    <citation type="submission" date="2018-06" db="EMBL/GenBank/DDBJ databases">
        <title>Complete Genomes of Monosporascus.</title>
        <authorList>
            <person name="Robinson A.J."/>
            <person name="Natvig D.O."/>
        </authorList>
    </citation>
    <scope>NUCLEOTIDE SEQUENCE [LARGE SCALE GENOMIC DNA]</scope>
    <source>
        <strain evidence="5 6">CBS 609.92</strain>
    </source>
</reference>
<evidence type="ECO:0000256" key="1">
    <source>
        <dbReference type="ARBA" id="ARBA00010790"/>
    </source>
</evidence>
<evidence type="ECO:0000313" key="5">
    <source>
        <dbReference type="EMBL" id="RYO75478.1"/>
    </source>
</evidence>
<keyword evidence="3" id="KW-0732">Signal</keyword>
<feature type="compositionally biased region" description="Basic residues" evidence="2">
    <location>
        <begin position="598"/>
        <end position="609"/>
    </location>
</feature>
<feature type="region of interest" description="Disordered" evidence="2">
    <location>
        <begin position="580"/>
        <end position="609"/>
    </location>
</feature>
<dbReference type="SUPFAM" id="SSF54373">
    <property type="entry name" value="FAD-linked reductases, C-terminal domain"/>
    <property type="match status" value="1"/>
</dbReference>
<dbReference type="InterPro" id="IPR007867">
    <property type="entry name" value="GMC_OxRtase_C"/>
</dbReference>
<dbReference type="Gene3D" id="3.30.410.40">
    <property type="match status" value="1"/>
</dbReference>
<evidence type="ECO:0000313" key="6">
    <source>
        <dbReference type="Proteomes" id="UP000294003"/>
    </source>
</evidence>
<dbReference type="Proteomes" id="UP000294003">
    <property type="component" value="Unassembled WGS sequence"/>
</dbReference>
<dbReference type="InterPro" id="IPR000172">
    <property type="entry name" value="GMC_OxRdtase_N"/>
</dbReference>
<dbReference type="PIRSF" id="PIRSF000137">
    <property type="entry name" value="Alcohol_oxidase"/>
    <property type="match status" value="1"/>
</dbReference>
<evidence type="ECO:0000256" key="3">
    <source>
        <dbReference type="SAM" id="SignalP"/>
    </source>
</evidence>
<dbReference type="EMBL" id="QJNS01000703">
    <property type="protein sequence ID" value="RYO75478.1"/>
    <property type="molecule type" value="Genomic_DNA"/>
</dbReference>
<comment type="caution">
    <text evidence="5">The sequence shown here is derived from an EMBL/GenBank/DDBJ whole genome shotgun (WGS) entry which is preliminary data.</text>
</comment>
<dbReference type="Pfam" id="PF05199">
    <property type="entry name" value="GMC_oxred_C"/>
    <property type="match status" value="1"/>
</dbReference>
<dbReference type="PROSITE" id="PS00624">
    <property type="entry name" value="GMC_OXRED_2"/>
    <property type="match status" value="1"/>
</dbReference>
<accession>A0ABY0GVU1</accession>
<dbReference type="PANTHER" id="PTHR11552:SF115">
    <property type="entry name" value="DEHYDROGENASE XPTC-RELATED"/>
    <property type="match status" value="1"/>
</dbReference>
<gene>
    <name evidence="5" type="ORF">DL762_010016</name>
</gene>
<comment type="similarity">
    <text evidence="1">Belongs to the GMC oxidoreductase family.</text>
</comment>
<feature type="signal peptide" evidence="3">
    <location>
        <begin position="1"/>
        <end position="17"/>
    </location>
</feature>
<feature type="chain" id="PRO_5046366926" description="Glucose-methanol-choline oxidoreductase N-terminal domain-containing protein" evidence="3">
    <location>
        <begin position="18"/>
        <end position="609"/>
    </location>
</feature>
<dbReference type="InterPro" id="IPR012132">
    <property type="entry name" value="GMC_OxRdtase"/>
</dbReference>
<keyword evidence="6" id="KW-1185">Reference proteome</keyword>
<dbReference type="Gene3D" id="3.50.50.60">
    <property type="entry name" value="FAD/NAD(P)-binding domain"/>
    <property type="match status" value="2"/>
</dbReference>
<organism evidence="5 6">
    <name type="scientific">Monosporascus cannonballus</name>
    <dbReference type="NCBI Taxonomy" id="155416"/>
    <lineage>
        <taxon>Eukaryota</taxon>
        <taxon>Fungi</taxon>
        <taxon>Dikarya</taxon>
        <taxon>Ascomycota</taxon>
        <taxon>Pezizomycotina</taxon>
        <taxon>Sordariomycetes</taxon>
        <taxon>Xylariomycetidae</taxon>
        <taxon>Xylariales</taxon>
        <taxon>Xylariales incertae sedis</taxon>
        <taxon>Monosporascus</taxon>
    </lineage>
</organism>
<name>A0ABY0GVU1_9PEZI</name>
<feature type="domain" description="Glucose-methanol-choline oxidoreductase N-terminal" evidence="4">
    <location>
        <begin position="272"/>
        <end position="286"/>
    </location>
</feature>
<dbReference type="InterPro" id="IPR036188">
    <property type="entry name" value="FAD/NAD-bd_sf"/>
</dbReference>